<evidence type="ECO:0000313" key="13">
    <source>
        <dbReference type="EMBL" id="MDR7091719.1"/>
    </source>
</evidence>
<evidence type="ECO:0000256" key="6">
    <source>
        <dbReference type="ARBA" id="ARBA00022984"/>
    </source>
</evidence>
<feature type="binding site" evidence="10">
    <location>
        <begin position="273"/>
        <end position="278"/>
    </location>
    <ligand>
        <name>UDP-N-acetyl-alpha-D-glucosamine</name>
        <dbReference type="ChEBI" id="CHEBI:57705"/>
    </ligand>
</feature>
<evidence type="ECO:0000256" key="8">
    <source>
        <dbReference type="ARBA" id="ARBA00023306"/>
    </source>
</evidence>
<dbReference type="HAMAP" id="MF_00033">
    <property type="entry name" value="MurG"/>
    <property type="match status" value="1"/>
</dbReference>
<keyword evidence="1 10" id="KW-1003">Cell membrane</keyword>
<keyword evidence="3 10" id="KW-0328">Glycosyltransferase</keyword>
<comment type="function">
    <text evidence="10">Cell wall formation. Catalyzes the transfer of a GlcNAc subunit on undecaprenyl-pyrophosphoryl-MurNAc-pentapeptide (lipid intermediate I) to form undecaprenyl-pyrophosphoryl-MurNAc-(pentapeptide)GlcNAc (lipid intermediate II).</text>
</comment>
<dbReference type="Pfam" id="PF03033">
    <property type="entry name" value="Glyco_transf_28"/>
    <property type="match status" value="1"/>
</dbReference>
<comment type="catalytic activity">
    <reaction evidence="10">
        <text>di-trans,octa-cis-undecaprenyl diphospho-N-acetyl-alpha-D-muramoyl-L-alanyl-D-glutamyl-meso-2,6-diaminopimeloyl-D-alanyl-D-alanine + UDP-N-acetyl-alpha-D-glucosamine = di-trans,octa-cis-undecaprenyl diphospho-[N-acetyl-alpha-D-glucosaminyl-(1-&gt;4)]-N-acetyl-alpha-D-muramoyl-L-alanyl-D-glutamyl-meso-2,6-diaminopimeloyl-D-alanyl-D-alanine + UDP + H(+)</text>
        <dbReference type="Rhea" id="RHEA:31227"/>
        <dbReference type="ChEBI" id="CHEBI:15378"/>
        <dbReference type="ChEBI" id="CHEBI:57705"/>
        <dbReference type="ChEBI" id="CHEBI:58223"/>
        <dbReference type="ChEBI" id="CHEBI:61387"/>
        <dbReference type="ChEBI" id="CHEBI:61388"/>
        <dbReference type="EC" id="2.4.1.227"/>
    </reaction>
</comment>
<dbReference type="Gene3D" id="3.40.50.2000">
    <property type="entry name" value="Glycogen Phosphorylase B"/>
    <property type="match status" value="2"/>
</dbReference>
<comment type="pathway">
    <text evidence="10">Cell wall biogenesis; peptidoglycan biosynthesis.</text>
</comment>
<dbReference type="CDD" id="cd03785">
    <property type="entry name" value="GT28_MurG"/>
    <property type="match status" value="1"/>
</dbReference>
<name>A0ABU1V2N7_9GAMM</name>
<keyword evidence="6 10" id="KW-0573">Peptidoglycan synthesis</keyword>
<organism evidence="13 14">
    <name type="scientific">Cellvibrio fibrivorans</name>
    <dbReference type="NCBI Taxonomy" id="126350"/>
    <lineage>
        <taxon>Bacteria</taxon>
        <taxon>Pseudomonadati</taxon>
        <taxon>Pseudomonadota</taxon>
        <taxon>Gammaproteobacteria</taxon>
        <taxon>Cellvibrionales</taxon>
        <taxon>Cellvibrionaceae</taxon>
        <taxon>Cellvibrio</taxon>
    </lineage>
</organism>
<evidence type="ECO:0000256" key="7">
    <source>
        <dbReference type="ARBA" id="ARBA00023136"/>
    </source>
</evidence>
<dbReference type="Proteomes" id="UP001253595">
    <property type="component" value="Unassembled WGS sequence"/>
</dbReference>
<evidence type="ECO:0000256" key="4">
    <source>
        <dbReference type="ARBA" id="ARBA00022679"/>
    </source>
</evidence>
<dbReference type="RefSeq" id="WP_310075325.1">
    <property type="nucleotide sequence ID" value="NZ_JAVDVX010000007.1"/>
</dbReference>
<keyword evidence="4 10" id="KW-0808">Transferase</keyword>
<keyword evidence="7 10" id="KW-0472">Membrane</keyword>
<keyword evidence="2 10" id="KW-0132">Cell division</keyword>
<protein>
    <recommendedName>
        <fullName evidence="10">UDP-N-acetylglucosamine--N-acetylmuramyl-(pentapeptide) pyrophosphoryl-undecaprenol N-acetylglucosamine transferase</fullName>
        <ecNumber evidence="10">2.4.1.227</ecNumber>
    </recommendedName>
    <alternativeName>
        <fullName evidence="10">Undecaprenyl-PP-MurNAc-pentapeptide-UDPGlcNAc GlcNAc transferase</fullName>
    </alternativeName>
</protein>
<keyword evidence="8 10" id="KW-0131">Cell cycle</keyword>
<comment type="subcellular location">
    <subcellularLocation>
        <location evidence="10">Cell membrane</location>
        <topology evidence="10">Peripheral membrane protein</topology>
        <orientation evidence="10">Cytoplasmic side</orientation>
    </subcellularLocation>
</comment>
<evidence type="ECO:0000259" key="11">
    <source>
        <dbReference type="Pfam" id="PF03033"/>
    </source>
</evidence>
<proteinExistence type="inferred from homology"/>
<reference evidence="13 14" key="1">
    <citation type="submission" date="2023-07" db="EMBL/GenBank/DDBJ databases">
        <title>Sorghum-associated microbial communities from plants grown in Nebraska, USA.</title>
        <authorList>
            <person name="Schachtman D."/>
        </authorList>
    </citation>
    <scope>NUCLEOTIDE SEQUENCE [LARGE SCALE GENOMIC DNA]</scope>
    <source>
        <strain evidence="13 14">BE190</strain>
    </source>
</reference>
<feature type="domain" description="Glycosyltransferase family 28 N-terminal" evidence="11">
    <location>
        <begin position="11"/>
        <end position="148"/>
    </location>
</feature>
<feature type="binding site" evidence="10">
    <location>
        <position position="200"/>
    </location>
    <ligand>
        <name>UDP-N-acetyl-alpha-D-glucosamine</name>
        <dbReference type="ChEBI" id="CHEBI:57705"/>
    </ligand>
</feature>
<dbReference type="SUPFAM" id="SSF53756">
    <property type="entry name" value="UDP-Glycosyltransferase/glycogen phosphorylase"/>
    <property type="match status" value="1"/>
</dbReference>
<gene>
    <name evidence="10" type="primary">murG</name>
    <name evidence="13" type="ORF">J2X05_003754</name>
</gene>
<feature type="binding site" evidence="10">
    <location>
        <begin position="18"/>
        <end position="20"/>
    </location>
    <ligand>
        <name>UDP-N-acetyl-alpha-D-glucosamine</name>
        <dbReference type="ChEBI" id="CHEBI:57705"/>
    </ligand>
</feature>
<dbReference type="Pfam" id="PF04101">
    <property type="entry name" value="Glyco_tran_28_C"/>
    <property type="match status" value="1"/>
</dbReference>
<comment type="similarity">
    <text evidence="10">Belongs to the glycosyltransferase 28 family. MurG subfamily.</text>
</comment>
<evidence type="ECO:0000259" key="12">
    <source>
        <dbReference type="Pfam" id="PF04101"/>
    </source>
</evidence>
<evidence type="ECO:0000256" key="10">
    <source>
        <dbReference type="HAMAP-Rule" id="MF_00033"/>
    </source>
</evidence>
<evidence type="ECO:0000256" key="5">
    <source>
        <dbReference type="ARBA" id="ARBA00022960"/>
    </source>
</evidence>
<feature type="binding site" evidence="10">
    <location>
        <position position="299"/>
    </location>
    <ligand>
        <name>UDP-N-acetyl-alpha-D-glucosamine</name>
        <dbReference type="ChEBI" id="CHEBI:57705"/>
    </ligand>
</feature>
<dbReference type="PANTHER" id="PTHR21015">
    <property type="entry name" value="UDP-N-ACETYLGLUCOSAMINE--N-ACETYLMURAMYL-(PENTAPEPTIDE) PYROPHOSPHORYL-UNDECAPRENOL N-ACETYLGLUCOSAMINE TRANSFERASE 1"/>
    <property type="match status" value="1"/>
</dbReference>
<evidence type="ECO:0000256" key="3">
    <source>
        <dbReference type="ARBA" id="ARBA00022676"/>
    </source>
</evidence>
<evidence type="ECO:0000256" key="1">
    <source>
        <dbReference type="ARBA" id="ARBA00022475"/>
    </source>
</evidence>
<accession>A0ABU1V2N7</accession>
<evidence type="ECO:0000256" key="9">
    <source>
        <dbReference type="ARBA" id="ARBA00023316"/>
    </source>
</evidence>
<comment type="caution">
    <text evidence="13">The sequence shown here is derived from an EMBL/GenBank/DDBJ whole genome shotgun (WGS) entry which is preliminary data.</text>
</comment>
<evidence type="ECO:0000313" key="14">
    <source>
        <dbReference type="Proteomes" id="UP001253595"/>
    </source>
</evidence>
<feature type="binding site" evidence="10">
    <location>
        <position position="254"/>
    </location>
    <ligand>
        <name>UDP-N-acetyl-alpha-D-glucosamine</name>
        <dbReference type="ChEBI" id="CHEBI:57705"/>
    </ligand>
</feature>
<keyword evidence="5 10" id="KW-0133">Cell shape</keyword>
<dbReference type="PANTHER" id="PTHR21015:SF22">
    <property type="entry name" value="GLYCOSYLTRANSFERASE"/>
    <property type="match status" value="1"/>
</dbReference>
<dbReference type="EMBL" id="JAVDVX010000007">
    <property type="protein sequence ID" value="MDR7091719.1"/>
    <property type="molecule type" value="Genomic_DNA"/>
</dbReference>
<dbReference type="InterPro" id="IPR006009">
    <property type="entry name" value="GlcNAc_MurG"/>
</dbReference>
<dbReference type="EC" id="2.4.1.227" evidence="10"/>
<evidence type="ECO:0000256" key="2">
    <source>
        <dbReference type="ARBA" id="ARBA00022618"/>
    </source>
</evidence>
<feature type="domain" description="Glycosyl transferase family 28 C-terminal" evidence="12">
    <location>
        <begin position="194"/>
        <end position="357"/>
    </location>
</feature>
<dbReference type="InterPro" id="IPR007235">
    <property type="entry name" value="Glyco_trans_28_C"/>
</dbReference>
<feature type="binding site" evidence="10">
    <location>
        <position position="130"/>
    </location>
    <ligand>
        <name>UDP-N-acetyl-alpha-D-glucosamine</name>
        <dbReference type="ChEBI" id="CHEBI:57705"/>
    </ligand>
</feature>
<sequence>MNTPAAKNISVLIMAGGTGGHVFPALAVAEELRTRGATINWLGTGRGIENRLVPAANIKLHLIKVEGVRGRGLIGLVKAPFLIMYALLQALSVMRQIKPDVVLGFGGFASGPGGLAAKLSRIPLVIHEQNAVAGTTNRLLAKVANKVLAAFPNAFGDAGNEQVVGNPVREQIKNLSAVQDRYAERAQQKLPLQLLVVGGSLGAKAINELVPEALAELPLDARPQVWHQTGKGHAEATTALYMQHQVNAKVTEFIDDMAAAYAWADVVICRAGALTVSELMLAGVASILIPLPSAIDDHQTFNAKNLTEAGAGIALVQKDLTAAKLAALLLTELADRNHLMSMAEKAQQLAKPDAATQVADICEEVARG</sequence>
<dbReference type="NCBIfam" id="TIGR01133">
    <property type="entry name" value="murG"/>
    <property type="match status" value="1"/>
</dbReference>
<dbReference type="GO" id="GO:0016757">
    <property type="term" value="F:glycosyltransferase activity"/>
    <property type="evidence" value="ECO:0007669"/>
    <property type="project" value="UniProtKB-KW"/>
</dbReference>
<keyword evidence="9 10" id="KW-0961">Cell wall biogenesis/degradation</keyword>
<dbReference type="InterPro" id="IPR004276">
    <property type="entry name" value="GlycoTrans_28_N"/>
</dbReference>
<keyword evidence="14" id="KW-1185">Reference proteome</keyword>
<feature type="binding site" evidence="10">
    <location>
        <position position="169"/>
    </location>
    <ligand>
        <name>UDP-N-acetyl-alpha-D-glucosamine</name>
        <dbReference type="ChEBI" id="CHEBI:57705"/>
    </ligand>
</feature>